<dbReference type="Proteomes" id="UP000092018">
    <property type="component" value="Plasmid unnamed1"/>
</dbReference>
<dbReference type="AlphaFoldDB" id="A0AAN0XZJ7"/>
<keyword evidence="1" id="KW-0732">Signal</keyword>
<proteinExistence type="predicted"/>
<keyword evidence="2" id="KW-0614">Plasmid</keyword>
<evidence type="ECO:0000313" key="2">
    <source>
        <dbReference type="EMBL" id="ANO35319.1"/>
    </source>
</evidence>
<name>A0AAN0XZJ7_9VIBR</name>
<reference evidence="2 3" key="1">
    <citation type="submission" date="2016-06" db="EMBL/GenBank/DDBJ databases">
        <title>Adaptive Radiation by Waves of Gene Transfer Leads to Fine-Scale Resource Partitioning in Marine Microbes.</title>
        <authorList>
            <person name="Hehemann J.-H."/>
            <person name="Arevalo P."/>
            <person name="Datta M.S."/>
            <person name="Yu X."/>
            <person name="Corzett C."/>
            <person name="Henschel A."/>
            <person name="Preheim S.P."/>
            <person name="Timberlake S."/>
            <person name="Alm E.J."/>
            <person name="Polz M.F."/>
        </authorList>
    </citation>
    <scope>NUCLEOTIDE SEQUENCE [LARGE SCALE GENOMIC DNA]</scope>
    <source>
        <strain evidence="2 3">FF50</strain>
        <plasmid evidence="2 3">unnamed1</plasmid>
    </source>
</reference>
<dbReference type="KEGG" id="vbr:A6E01_19085"/>
<feature type="chain" id="PRO_5042835760" description="Flagellar protein FliL" evidence="1">
    <location>
        <begin position="22"/>
        <end position="136"/>
    </location>
</feature>
<organism evidence="2 3">
    <name type="scientific">Vibrio breoganii</name>
    <dbReference type="NCBI Taxonomy" id="553239"/>
    <lineage>
        <taxon>Bacteria</taxon>
        <taxon>Pseudomonadati</taxon>
        <taxon>Pseudomonadota</taxon>
        <taxon>Gammaproteobacteria</taxon>
        <taxon>Vibrionales</taxon>
        <taxon>Vibrionaceae</taxon>
        <taxon>Vibrio</taxon>
    </lineage>
</organism>
<sequence length="136" mass="15197">MSKGVVVGVLSALLSVGMAYAGYQYANQTNQNENYEEPNATHVVKGVLVQIPAQYSRYQLLSLDLAVVVPESRIADLEMNEMYVRNAIIMHLTGKTEAFYKVDAFEPLLQSDLNALLSGMPSYQIQETLLLRVVRR</sequence>
<evidence type="ECO:0008006" key="4">
    <source>
        <dbReference type="Google" id="ProtNLM"/>
    </source>
</evidence>
<geneLocation type="plasmid" evidence="2 3">
    <name>unnamed1</name>
</geneLocation>
<protein>
    <recommendedName>
        <fullName evidence="4">Flagellar protein FliL</fullName>
    </recommendedName>
</protein>
<evidence type="ECO:0000256" key="1">
    <source>
        <dbReference type="SAM" id="SignalP"/>
    </source>
</evidence>
<evidence type="ECO:0000313" key="3">
    <source>
        <dbReference type="Proteomes" id="UP000092018"/>
    </source>
</evidence>
<dbReference type="RefSeq" id="WP_065211081.1">
    <property type="nucleotide sequence ID" value="NZ_CP016179.1"/>
</dbReference>
<feature type="signal peptide" evidence="1">
    <location>
        <begin position="1"/>
        <end position="21"/>
    </location>
</feature>
<dbReference type="EMBL" id="CP016179">
    <property type="protein sequence ID" value="ANO35319.1"/>
    <property type="molecule type" value="Genomic_DNA"/>
</dbReference>
<gene>
    <name evidence="2" type="ORF">A6E01_19085</name>
</gene>
<accession>A0AAN0XZJ7</accession>